<proteinExistence type="predicted"/>
<name>A0A0A9XXM2_LYGHE</name>
<reference evidence="1" key="2">
    <citation type="submission" date="2014-07" db="EMBL/GenBank/DDBJ databases">
        <authorList>
            <person name="Hull J."/>
        </authorList>
    </citation>
    <scope>NUCLEOTIDE SEQUENCE</scope>
</reference>
<evidence type="ECO:0000313" key="1">
    <source>
        <dbReference type="EMBL" id="JAG24121.1"/>
    </source>
</evidence>
<gene>
    <name evidence="1" type="ORF">CM83_4046</name>
    <name evidence="2" type="ORF">g.10239</name>
</gene>
<dbReference type="EMBL" id="GDHC01020765">
    <property type="protein sequence ID" value="JAP97863.1"/>
    <property type="molecule type" value="Transcribed_RNA"/>
</dbReference>
<dbReference type="EMBL" id="GBHO01019483">
    <property type="protein sequence ID" value="JAG24121.1"/>
    <property type="molecule type" value="Transcribed_RNA"/>
</dbReference>
<dbReference type="AlphaFoldDB" id="A0A0A9XXM2"/>
<accession>A0A0A9XXM2</accession>
<protein>
    <submittedName>
        <fullName evidence="1">Uncharacterized protein</fullName>
    </submittedName>
</protein>
<reference evidence="1" key="1">
    <citation type="journal article" date="2014" name="PLoS ONE">
        <title>Transcriptome-Based Identification of ABC Transporters in the Western Tarnished Plant Bug Lygus hesperus.</title>
        <authorList>
            <person name="Hull J.J."/>
            <person name="Chaney K."/>
            <person name="Geib S.M."/>
            <person name="Fabrick J.A."/>
            <person name="Brent C.S."/>
            <person name="Walsh D."/>
            <person name="Lavine L.C."/>
        </authorList>
    </citation>
    <scope>NUCLEOTIDE SEQUENCE</scope>
</reference>
<evidence type="ECO:0000313" key="2">
    <source>
        <dbReference type="EMBL" id="JAP97863.1"/>
    </source>
</evidence>
<organism evidence="1">
    <name type="scientific">Lygus hesperus</name>
    <name type="common">Western plant bug</name>
    <dbReference type="NCBI Taxonomy" id="30085"/>
    <lineage>
        <taxon>Eukaryota</taxon>
        <taxon>Metazoa</taxon>
        <taxon>Ecdysozoa</taxon>
        <taxon>Arthropoda</taxon>
        <taxon>Hexapoda</taxon>
        <taxon>Insecta</taxon>
        <taxon>Pterygota</taxon>
        <taxon>Neoptera</taxon>
        <taxon>Paraneoptera</taxon>
        <taxon>Hemiptera</taxon>
        <taxon>Heteroptera</taxon>
        <taxon>Panheteroptera</taxon>
        <taxon>Cimicomorpha</taxon>
        <taxon>Miridae</taxon>
        <taxon>Mirini</taxon>
        <taxon>Lygus</taxon>
    </lineage>
</organism>
<reference evidence="2" key="3">
    <citation type="journal article" date="2016" name="Gigascience">
        <title>De novo construction of an expanded transcriptome assembly for the western tarnished plant bug, Lygus hesperus.</title>
        <authorList>
            <person name="Tassone E.E."/>
            <person name="Geib S.M."/>
            <person name="Hall B."/>
            <person name="Fabrick J.A."/>
            <person name="Brent C.S."/>
            <person name="Hull J.J."/>
        </authorList>
    </citation>
    <scope>NUCLEOTIDE SEQUENCE</scope>
</reference>
<sequence length="185" mass="20757">MVHKLLHVREHHCALTVLCQLPQPPPILLLRTVEHVLEAASSPTIVLLQALRLLLQLQLRGALRSVVVRLEPHSLWYSAFTAWFTTFETLYAVCDAGPATPFDTLNVLVQRIEEPALANAFVAVLLRRLDLLLYTLFTSDHVYTVLTVLNVTVERVVRCAAAHVIHSLPRTQSFLPWVLDGDSLS</sequence>